<dbReference type="AlphaFoldDB" id="A0A1I7TC44"/>
<evidence type="ECO:0000313" key="8">
    <source>
        <dbReference type="WBParaSite" id="Csp11.Scaffold578.g4497.t1"/>
    </source>
</evidence>
<protein>
    <submittedName>
        <fullName evidence="8">Aldedh domain-containing protein</fullName>
    </submittedName>
</protein>
<dbReference type="PROSITE" id="PS00687">
    <property type="entry name" value="ALDEHYDE_DEHYDR_GLU"/>
    <property type="match status" value="1"/>
</dbReference>
<dbReference type="Gene3D" id="3.40.309.10">
    <property type="entry name" value="Aldehyde Dehydrogenase, Chain A, domain 2"/>
    <property type="match status" value="1"/>
</dbReference>
<evidence type="ECO:0000256" key="5">
    <source>
        <dbReference type="RuleBase" id="RU003345"/>
    </source>
</evidence>
<dbReference type="InterPro" id="IPR016160">
    <property type="entry name" value="Ald_DH_CS_CYS"/>
</dbReference>
<feature type="domain" description="Aldehyde dehydrogenase" evidence="6">
    <location>
        <begin position="38"/>
        <end position="510"/>
    </location>
</feature>
<reference evidence="8" key="1">
    <citation type="submission" date="2016-11" db="UniProtKB">
        <authorList>
            <consortium name="WormBaseParasite"/>
        </authorList>
    </citation>
    <scope>IDENTIFICATION</scope>
</reference>
<evidence type="ECO:0000256" key="4">
    <source>
        <dbReference type="PROSITE-ProRule" id="PRU10007"/>
    </source>
</evidence>
<evidence type="ECO:0000259" key="6">
    <source>
        <dbReference type="Pfam" id="PF00171"/>
    </source>
</evidence>
<evidence type="ECO:0000256" key="1">
    <source>
        <dbReference type="ARBA" id="ARBA00009986"/>
    </source>
</evidence>
<feature type="active site" evidence="4">
    <location>
        <position position="285"/>
    </location>
</feature>
<keyword evidence="2 5" id="KW-0560">Oxidoreductase</keyword>
<dbReference type="Gene3D" id="3.40.605.10">
    <property type="entry name" value="Aldehyde Dehydrogenase, Chain A, domain 1"/>
    <property type="match status" value="1"/>
</dbReference>
<accession>A0A1I7TC44</accession>
<dbReference type="PROSITE" id="PS00070">
    <property type="entry name" value="ALDEHYDE_DEHYDR_CYS"/>
    <property type="match status" value="1"/>
</dbReference>
<dbReference type="PANTHER" id="PTHR43720:SF2">
    <property type="entry name" value="2-AMINOMUCONIC SEMIALDEHYDE DEHYDROGENASE"/>
    <property type="match status" value="1"/>
</dbReference>
<dbReference type="SUPFAM" id="SSF53720">
    <property type="entry name" value="ALDH-like"/>
    <property type="match status" value="1"/>
</dbReference>
<dbReference type="eggNOG" id="KOG2450">
    <property type="taxonomic scope" value="Eukaryota"/>
</dbReference>
<organism evidence="7 8">
    <name type="scientific">Caenorhabditis tropicalis</name>
    <dbReference type="NCBI Taxonomy" id="1561998"/>
    <lineage>
        <taxon>Eukaryota</taxon>
        <taxon>Metazoa</taxon>
        <taxon>Ecdysozoa</taxon>
        <taxon>Nematoda</taxon>
        <taxon>Chromadorea</taxon>
        <taxon>Rhabditida</taxon>
        <taxon>Rhabditina</taxon>
        <taxon>Rhabditomorpha</taxon>
        <taxon>Rhabditoidea</taxon>
        <taxon>Rhabditidae</taxon>
        <taxon>Peloderinae</taxon>
        <taxon>Caenorhabditis</taxon>
    </lineage>
</organism>
<comment type="similarity">
    <text evidence="1 5">Belongs to the aldehyde dehydrogenase family.</text>
</comment>
<dbReference type="WBParaSite" id="Csp11.Scaffold578.g4497.t1">
    <property type="protein sequence ID" value="Csp11.Scaffold578.g4497.t1"/>
    <property type="gene ID" value="Csp11.Scaffold578.g4497"/>
</dbReference>
<dbReference type="PANTHER" id="PTHR43720">
    <property type="entry name" value="2-AMINOMUCONIC SEMIALDEHYDE DEHYDROGENASE"/>
    <property type="match status" value="1"/>
</dbReference>
<keyword evidence="3" id="KW-0520">NAD</keyword>
<evidence type="ECO:0000313" key="7">
    <source>
        <dbReference type="Proteomes" id="UP000095282"/>
    </source>
</evidence>
<dbReference type="InterPro" id="IPR016162">
    <property type="entry name" value="Ald_DH_N"/>
</dbReference>
<dbReference type="CDD" id="cd07093">
    <property type="entry name" value="ALDH_F8_HMSADH"/>
    <property type="match status" value="1"/>
</dbReference>
<dbReference type="STRING" id="1561998.A0A1I7TC44"/>
<dbReference type="InterPro" id="IPR016163">
    <property type="entry name" value="Ald_DH_C"/>
</dbReference>
<keyword evidence="7" id="KW-1185">Reference proteome</keyword>
<name>A0A1I7TC44_9PELO</name>
<evidence type="ECO:0000256" key="3">
    <source>
        <dbReference type="ARBA" id="ARBA00023027"/>
    </source>
</evidence>
<dbReference type="Pfam" id="PF00171">
    <property type="entry name" value="Aldedh"/>
    <property type="match status" value="1"/>
</dbReference>
<dbReference type="FunFam" id="3.40.605.10:FF:000007">
    <property type="entry name" value="NAD/NADP-dependent betaine aldehyde dehydrogenase"/>
    <property type="match status" value="1"/>
</dbReference>
<sequence>MTSYREKFRTVIQKLIDSPDNQHEPLTNFIANEFVKPEKWMHSVNPATGKPWIKIPDGTASEVDSAVAAAKEAFKTWKNTTVQQRSTLLNKVANLIEEFNDEIAILESRDQGKPIGLAKVMDIPRCVQNFRDFANSALYALSTSKILEQPTGKCVNYVKHDPVGVAGLISPWNLPLYLVTFRFRTIKPNFLKLSFKLAPALVAGNTVVCKPSEMTSVTAWVLMHAFKLVGFPSGVVNMVIGEGRSAGQRLVDHPDVHLISFTGSTLVGTKIQEDGAKMNKKVSLEMGGKNPGIVYTNYRKSDIATIARSSFLNQGEICLCTSRLFVQRPIFDDFVKSYVQEAQKFTIGDPSTQVQIGAMNSKVHFEKVKKYIEIAKKEGGNIHCGGVKTVSNGCEDGYFIAPTVITGLPDSSQCMTDEIFGPVVCITPFDTSEEVIERANSTSYGLSATVWSANTDELLNTANELRAGTVWCNTWLARELSMPFGGCKQSGTGREGLHDSLHFYSDAKTVCVNLASKY</sequence>
<dbReference type="InterPro" id="IPR016161">
    <property type="entry name" value="Ald_DH/histidinol_DH"/>
</dbReference>
<dbReference type="GO" id="GO:0016620">
    <property type="term" value="F:oxidoreductase activity, acting on the aldehyde or oxo group of donors, NAD or NADP as acceptor"/>
    <property type="evidence" value="ECO:0007669"/>
    <property type="project" value="InterPro"/>
</dbReference>
<dbReference type="InterPro" id="IPR029510">
    <property type="entry name" value="Ald_DH_CS_GLU"/>
</dbReference>
<evidence type="ECO:0000256" key="2">
    <source>
        <dbReference type="ARBA" id="ARBA00023002"/>
    </source>
</evidence>
<dbReference type="InterPro" id="IPR015590">
    <property type="entry name" value="Aldehyde_DH_dom"/>
</dbReference>
<proteinExistence type="inferred from homology"/>
<dbReference type="Proteomes" id="UP000095282">
    <property type="component" value="Unplaced"/>
</dbReference>